<keyword evidence="10" id="KW-0482">Metalloprotease</keyword>
<dbReference type="InterPro" id="IPR045357">
    <property type="entry name" value="Aminopeptidase_N-like_N"/>
</dbReference>
<feature type="domain" description="Aminopeptidase N-like N-terminal" evidence="14">
    <location>
        <begin position="45"/>
        <end position="216"/>
    </location>
</feature>
<evidence type="ECO:0000256" key="5">
    <source>
        <dbReference type="ARBA" id="ARBA00015611"/>
    </source>
</evidence>
<evidence type="ECO:0000259" key="14">
    <source>
        <dbReference type="Pfam" id="PF17900"/>
    </source>
</evidence>
<gene>
    <name evidence="15" type="ORF">K1Y72_04125</name>
</gene>
<dbReference type="CDD" id="cd09603">
    <property type="entry name" value="M1_APN_like"/>
    <property type="match status" value="1"/>
</dbReference>
<dbReference type="InterPro" id="IPR050344">
    <property type="entry name" value="Peptidase_M1_aminopeptidases"/>
</dbReference>
<evidence type="ECO:0000313" key="16">
    <source>
        <dbReference type="Proteomes" id="UP000774570"/>
    </source>
</evidence>
<dbReference type="InterPro" id="IPR014782">
    <property type="entry name" value="Peptidase_M1_dom"/>
</dbReference>
<feature type="domain" description="Peptidase M1 membrane alanine aminopeptidase" evidence="13">
    <location>
        <begin position="304"/>
        <end position="444"/>
    </location>
</feature>
<dbReference type="PANTHER" id="PTHR11533">
    <property type="entry name" value="PROTEASE M1 ZINC METALLOPROTEASE"/>
    <property type="match status" value="1"/>
</dbReference>
<dbReference type="SUPFAM" id="SSF63737">
    <property type="entry name" value="Leukotriene A4 hydrolase N-terminal domain"/>
    <property type="match status" value="1"/>
</dbReference>
<evidence type="ECO:0000259" key="13">
    <source>
        <dbReference type="Pfam" id="PF01433"/>
    </source>
</evidence>
<dbReference type="Gene3D" id="1.10.390.10">
    <property type="entry name" value="Neutral Protease Domain 2"/>
    <property type="match status" value="1"/>
</dbReference>
<dbReference type="PANTHER" id="PTHR11533:SF297">
    <property type="entry name" value="AMINOPEPTIDASE N"/>
    <property type="match status" value="1"/>
</dbReference>
<evidence type="ECO:0000256" key="2">
    <source>
        <dbReference type="ARBA" id="ARBA00001947"/>
    </source>
</evidence>
<name>A0ABS7FME1_9ACTN</name>
<dbReference type="Gene3D" id="2.60.40.1730">
    <property type="entry name" value="tricorn interacting facor f3 domain"/>
    <property type="match status" value="1"/>
</dbReference>
<dbReference type="InterPro" id="IPR027268">
    <property type="entry name" value="Peptidase_M4/M1_CTD_sf"/>
</dbReference>
<proteinExistence type="inferred from homology"/>
<evidence type="ECO:0000256" key="9">
    <source>
        <dbReference type="ARBA" id="ARBA00022833"/>
    </source>
</evidence>
<evidence type="ECO:0000256" key="4">
    <source>
        <dbReference type="ARBA" id="ARBA00012564"/>
    </source>
</evidence>
<dbReference type="InterPro" id="IPR042097">
    <property type="entry name" value="Aminopeptidase_N-like_N_sf"/>
</dbReference>
<comment type="similarity">
    <text evidence="3">Belongs to the peptidase M1 family.</text>
</comment>
<protein>
    <recommendedName>
        <fullName evidence="5">Aminopeptidase N</fullName>
        <ecNumber evidence="4">3.4.11.2</ecNumber>
    </recommendedName>
    <alternativeName>
        <fullName evidence="11">Alanine aminopeptidase</fullName>
    </alternativeName>
    <alternativeName>
        <fullName evidence="12">Lysyl aminopeptidase</fullName>
    </alternativeName>
</protein>
<reference evidence="15 16" key="1">
    <citation type="submission" date="2021-07" db="EMBL/GenBank/DDBJ databases">
        <title>Actinomadura sp. PM05-2 isolated from lichen.</title>
        <authorList>
            <person name="Somphong A."/>
            <person name="Phongsopitanun W."/>
            <person name="Tanasupawat S."/>
            <person name="Peongsungnone V."/>
        </authorList>
    </citation>
    <scope>NUCLEOTIDE SEQUENCE [LARGE SCALE GENOMIC DNA]</scope>
    <source>
        <strain evidence="15 16">PM05-2</strain>
    </source>
</reference>
<evidence type="ECO:0000256" key="3">
    <source>
        <dbReference type="ARBA" id="ARBA00010136"/>
    </source>
</evidence>
<evidence type="ECO:0000256" key="1">
    <source>
        <dbReference type="ARBA" id="ARBA00000098"/>
    </source>
</evidence>
<evidence type="ECO:0000313" key="15">
    <source>
        <dbReference type="EMBL" id="MBW8481547.1"/>
    </source>
</evidence>
<keyword evidence="8" id="KW-0378">Hydrolase</keyword>
<evidence type="ECO:0000256" key="10">
    <source>
        <dbReference type="ARBA" id="ARBA00023049"/>
    </source>
</evidence>
<dbReference type="Pfam" id="PF01433">
    <property type="entry name" value="Peptidase_M1"/>
    <property type="match status" value="1"/>
</dbReference>
<comment type="catalytic activity">
    <reaction evidence="1">
        <text>Release of an N-terminal amino acid, Xaa-|-Yaa- from a peptide, amide or arylamide. Xaa is preferably Ala, but may be most amino acids including Pro (slow action). When a terminal hydrophobic residue is followed by a prolyl residue, the two may be released as an intact Xaa-Pro dipeptide.</text>
        <dbReference type="EC" id="3.4.11.2"/>
    </reaction>
</comment>
<evidence type="ECO:0000256" key="11">
    <source>
        <dbReference type="ARBA" id="ARBA00029811"/>
    </source>
</evidence>
<evidence type="ECO:0000256" key="6">
    <source>
        <dbReference type="ARBA" id="ARBA00022670"/>
    </source>
</evidence>
<comment type="caution">
    <text evidence="15">The sequence shown here is derived from an EMBL/GenBank/DDBJ whole genome shotgun (WGS) entry which is preliminary data.</text>
</comment>
<dbReference type="SUPFAM" id="SSF55486">
    <property type="entry name" value="Metalloproteases ('zincins'), catalytic domain"/>
    <property type="match status" value="1"/>
</dbReference>
<dbReference type="EC" id="3.4.11.2" evidence="4"/>
<keyword evidence="9" id="KW-0862">Zinc</keyword>
<evidence type="ECO:0000256" key="12">
    <source>
        <dbReference type="ARBA" id="ARBA00031533"/>
    </source>
</evidence>
<keyword evidence="6" id="KW-0645">Protease</keyword>
<dbReference type="InterPro" id="IPR001930">
    <property type="entry name" value="Peptidase_M1"/>
</dbReference>
<sequence>MLGPLLVPAAAHAAARPAGGGFAPGAAGIGDPYFPRAGNGGYDARHYDIELAYTPRGQHIRATSTMTATATADLSRFDLDLVGNTVASVKVNGAPAAFRRDGQELVITPRTGLRKGGTFTVAVAYSGSPKRLQDPNLGSTGWLPTGDGAAALSQPQGSTTWFPLNDHPSDKATFAYTVTVPEGLTVIANGEPAGTSRRGATSTFRWASARPMAGYLALLAIGRFDVLDGRTPGGVRSISAQDPKASGDLAGLQRTTGEVTDWEAGLFGPYPFDSTGGVVDDEKVGYALETQNRPAYPGGADTLLIVHELAHQWFGNSVGIRRWADIWLNEGFATYAEWLWTERHGGPSAAARFAETYARPADDPRWRIRPAAPGRDHLFDEFAVYQRGAMALQALRTRVGDPSFFATLRGWARRHRHGVATTAGFVAYAEQVSGRRLGGLFDDWLQRPAKPPLPAPGDQGR</sequence>
<keyword evidence="16" id="KW-1185">Reference proteome</keyword>
<dbReference type="EMBL" id="JAIBOA010000002">
    <property type="protein sequence ID" value="MBW8481547.1"/>
    <property type="molecule type" value="Genomic_DNA"/>
</dbReference>
<dbReference type="Proteomes" id="UP000774570">
    <property type="component" value="Unassembled WGS sequence"/>
</dbReference>
<dbReference type="Pfam" id="PF17900">
    <property type="entry name" value="Peptidase_M1_N"/>
    <property type="match status" value="1"/>
</dbReference>
<dbReference type="PRINTS" id="PR00756">
    <property type="entry name" value="ALADIPTASE"/>
</dbReference>
<evidence type="ECO:0000256" key="7">
    <source>
        <dbReference type="ARBA" id="ARBA00022723"/>
    </source>
</evidence>
<evidence type="ECO:0000256" key="8">
    <source>
        <dbReference type="ARBA" id="ARBA00022801"/>
    </source>
</evidence>
<comment type="cofactor">
    <cofactor evidence="2">
        <name>Zn(2+)</name>
        <dbReference type="ChEBI" id="CHEBI:29105"/>
    </cofactor>
</comment>
<accession>A0ABS7FME1</accession>
<keyword evidence="7" id="KW-0479">Metal-binding</keyword>
<organism evidence="15 16">
    <name type="scientific">Actinomadura parmotrematis</name>
    <dbReference type="NCBI Taxonomy" id="2864039"/>
    <lineage>
        <taxon>Bacteria</taxon>
        <taxon>Bacillati</taxon>
        <taxon>Actinomycetota</taxon>
        <taxon>Actinomycetes</taxon>
        <taxon>Streptosporangiales</taxon>
        <taxon>Thermomonosporaceae</taxon>
        <taxon>Actinomadura</taxon>
    </lineage>
</organism>